<evidence type="ECO:0000256" key="1">
    <source>
        <dbReference type="SAM" id="SignalP"/>
    </source>
</evidence>
<keyword evidence="3" id="KW-1185">Reference proteome</keyword>
<sequence>MKQHILFSLLCFAIVLNSQTSSAQIWKKVQQKLEEKVEKKVDDVLDGKKKSMEDTTEDGQATGVEAVPNMEERYSFTPGGTIIFADDFKHDQEGKMASYWKSSGGGSVVNVSSVPGNWLALAPNTTYRIDSLLEISANFTIEFDLLTRSVEAKDIGAMQIGFARDNSNRSYIMDAYNDNAITCMQLHFWNKEVTNSSSDTEIYNTLDFPLNNFSNGLLHVAITVEGQHMRIYVNKAKLLDTDMFKKDAVKYFYLSAPFDYKAGAKVFFSNFTWAKL</sequence>
<evidence type="ECO:0008006" key="4">
    <source>
        <dbReference type="Google" id="ProtNLM"/>
    </source>
</evidence>
<dbReference type="RefSeq" id="WP_345233565.1">
    <property type="nucleotide sequence ID" value="NZ_BAABIQ010000042.1"/>
</dbReference>
<evidence type="ECO:0000313" key="3">
    <source>
        <dbReference type="Proteomes" id="UP001501411"/>
    </source>
</evidence>
<protein>
    <recommendedName>
        <fullName evidence="4">LamG domain-containing protein</fullName>
    </recommendedName>
</protein>
<organism evidence="2 3">
    <name type="scientific">Olivibacter ginsenosidimutans</name>
    <dbReference type="NCBI Taxonomy" id="1176537"/>
    <lineage>
        <taxon>Bacteria</taxon>
        <taxon>Pseudomonadati</taxon>
        <taxon>Bacteroidota</taxon>
        <taxon>Sphingobacteriia</taxon>
        <taxon>Sphingobacteriales</taxon>
        <taxon>Sphingobacteriaceae</taxon>
        <taxon>Olivibacter</taxon>
    </lineage>
</organism>
<gene>
    <name evidence="2" type="ORF">GCM10023231_34030</name>
</gene>
<evidence type="ECO:0000313" key="2">
    <source>
        <dbReference type="EMBL" id="GAA4802256.1"/>
    </source>
</evidence>
<proteinExistence type="predicted"/>
<dbReference type="Proteomes" id="UP001501411">
    <property type="component" value="Unassembled WGS sequence"/>
</dbReference>
<accession>A0ABP9C1I5</accession>
<keyword evidence="1" id="KW-0732">Signal</keyword>
<dbReference type="EMBL" id="BAABIQ010000042">
    <property type="protein sequence ID" value="GAA4802256.1"/>
    <property type="molecule type" value="Genomic_DNA"/>
</dbReference>
<comment type="caution">
    <text evidence="2">The sequence shown here is derived from an EMBL/GenBank/DDBJ whole genome shotgun (WGS) entry which is preliminary data.</text>
</comment>
<feature type="chain" id="PRO_5046611753" description="LamG domain-containing protein" evidence="1">
    <location>
        <begin position="24"/>
        <end position="276"/>
    </location>
</feature>
<name>A0ABP9C1I5_9SPHI</name>
<feature type="signal peptide" evidence="1">
    <location>
        <begin position="1"/>
        <end position="23"/>
    </location>
</feature>
<dbReference type="Gene3D" id="2.60.120.560">
    <property type="entry name" value="Exo-inulinase, domain 1"/>
    <property type="match status" value="1"/>
</dbReference>
<reference evidence="3" key="1">
    <citation type="journal article" date="2019" name="Int. J. Syst. Evol. Microbiol.">
        <title>The Global Catalogue of Microorganisms (GCM) 10K type strain sequencing project: providing services to taxonomists for standard genome sequencing and annotation.</title>
        <authorList>
            <consortium name="The Broad Institute Genomics Platform"/>
            <consortium name="The Broad Institute Genome Sequencing Center for Infectious Disease"/>
            <person name="Wu L."/>
            <person name="Ma J."/>
        </authorList>
    </citation>
    <scope>NUCLEOTIDE SEQUENCE [LARGE SCALE GENOMIC DNA]</scope>
    <source>
        <strain evidence="3">JCM 18200</strain>
    </source>
</reference>